<dbReference type="EMBL" id="UZAI01018626">
    <property type="protein sequence ID" value="VDP38740.1"/>
    <property type="molecule type" value="Genomic_DNA"/>
</dbReference>
<proteinExistence type="inferred from homology"/>
<organism evidence="2 3">
    <name type="scientific">Schistosoma margrebowiei</name>
    <dbReference type="NCBI Taxonomy" id="48269"/>
    <lineage>
        <taxon>Eukaryota</taxon>
        <taxon>Metazoa</taxon>
        <taxon>Spiralia</taxon>
        <taxon>Lophotrochozoa</taxon>
        <taxon>Platyhelminthes</taxon>
        <taxon>Trematoda</taxon>
        <taxon>Digenea</taxon>
        <taxon>Strigeidida</taxon>
        <taxon>Schistosomatoidea</taxon>
        <taxon>Schistosomatidae</taxon>
        <taxon>Schistosoma</taxon>
    </lineage>
</organism>
<dbReference type="STRING" id="48269.A0A183MYV8"/>
<gene>
    <name evidence="2" type="ORF">SMRZ_LOCUS21233</name>
</gene>
<dbReference type="SUPFAM" id="SSF111038">
    <property type="entry name" value="YjbQ-like"/>
    <property type="match status" value="1"/>
</dbReference>
<evidence type="ECO:0000256" key="1">
    <source>
        <dbReference type="ARBA" id="ARBA00005534"/>
    </source>
</evidence>
<dbReference type="Gene3D" id="2.60.120.460">
    <property type="entry name" value="YjbQ-like"/>
    <property type="match status" value="1"/>
</dbReference>
<keyword evidence="3" id="KW-1185">Reference proteome</keyword>
<dbReference type="Pfam" id="PF01894">
    <property type="entry name" value="YjbQ"/>
    <property type="match status" value="1"/>
</dbReference>
<reference evidence="2 3" key="1">
    <citation type="submission" date="2018-11" db="EMBL/GenBank/DDBJ databases">
        <authorList>
            <consortium name="Pathogen Informatics"/>
        </authorList>
    </citation>
    <scope>NUCLEOTIDE SEQUENCE [LARGE SCALE GENOMIC DNA]</scope>
    <source>
        <strain evidence="2 3">Zambia</strain>
    </source>
</reference>
<dbReference type="InterPro" id="IPR001602">
    <property type="entry name" value="UPF0047_YjbQ-like"/>
</dbReference>
<dbReference type="NCBIfam" id="TIGR00149">
    <property type="entry name" value="TIGR00149_YjbQ"/>
    <property type="match status" value="1"/>
</dbReference>
<dbReference type="InterPro" id="IPR035917">
    <property type="entry name" value="YjbQ-like_sf"/>
</dbReference>
<dbReference type="Proteomes" id="UP000277204">
    <property type="component" value="Unassembled WGS sequence"/>
</dbReference>
<sequence>MTSATGSYWFQRIITLKKKSRGCHYVTDEIRKALPEIGQVQMGILHLFIQHTSATLTINESWDPSVTTDMEMVLNHLVPESLKYKHNCEGADDMPAHAKQALLGGPSITIPITNGQLALGTWQGIWLCEHRNSGCMFLFDFIISYLCLVSVSLTHCLSIICISRKKTIIFFSYTNPFAEAFYQRGAIKDPNLFSVN</sequence>
<protein>
    <submittedName>
        <fullName evidence="2">Uncharacterized protein</fullName>
    </submittedName>
</protein>
<accession>A0A183MYV8</accession>
<evidence type="ECO:0000313" key="3">
    <source>
        <dbReference type="Proteomes" id="UP000277204"/>
    </source>
</evidence>
<dbReference type="PANTHER" id="PTHR30615">
    <property type="entry name" value="UNCHARACTERIZED PROTEIN YJBQ-RELATED"/>
    <property type="match status" value="1"/>
</dbReference>
<dbReference type="PANTHER" id="PTHR30615:SF8">
    <property type="entry name" value="UPF0047 PROTEIN C4A8.02C"/>
    <property type="match status" value="1"/>
</dbReference>
<dbReference type="PROSITE" id="PS01314">
    <property type="entry name" value="UPF0047"/>
    <property type="match status" value="1"/>
</dbReference>
<evidence type="ECO:0000313" key="2">
    <source>
        <dbReference type="EMBL" id="VDP38740.1"/>
    </source>
</evidence>
<dbReference type="AlphaFoldDB" id="A0A183MYV8"/>
<comment type="similarity">
    <text evidence="1">Belongs to the UPF0047 family.</text>
</comment>
<name>A0A183MYV8_9TREM</name>